<feature type="transmembrane region" description="Helical" evidence="9">
    <location>
        <begin position="234"/>
        <end position="258"/>
    </location>
</feature>
<proteinExistence type="inferred from homology"/>
<dbReference type="GO" id="GO:0022841">
    <property type="term" value="F:potassium ion leak channel activity"/>
    <property type="evidence" value="ECO:0007669"/>
    <property type="project" value="TreeGrafter"/>
</dbReference>
<evidence type="ECO:0000256" key="4">
    <source>
        <dbReference type="ARBA" id="ARBA00022989"/>
    </source>
</evidence>
<evidence type="ECO:0000256" key="2">
    <source>
        <dbReference type="ARBA" id="ARBA00022448"/>
    </source>
</evidence>
<feature type="domain" description="Potassium channel" evidence="10">
    <location>
        <begin position="124"/>
        <end position="177"/>
    </location>
</feature>
<dbReference type="GO" id="GO:0005886">
    <property type="term" value="C:plasma membrane"/>
    <property type="evidence" value="ECO:0007669"/>
    <property type="project" value="TreeGrafter"/>
</dbReference>
<feature type="transmembrane region" description="Helical" evidence="9">
    <location>
        <begin position="150"/>
        <end position="169"/>
    </location>
</feature>
<accession>A0A2R4KRM6</accession>
<evidence type="ECO:0000313" key="11">
    <source>
        <dbReference type="EMBL" id="AVV64022.1"/>
    </source>
</evidence>
<dbReference type="EMBL" id="MF069075">
    <property type="protein sequence ID" value="AVV64022.1"/>
    <property type="molecule type" value="Genomic_DNA"/>
</dbReference>
<protein>
    <submittedName>
        <fullName evidence="11">TWiK family of potassium channels protein 18</fullName>
    </submittedName>
</protein>
<name>A0A2R4KRM6_ANISI</name>
<keyword evidence="5 8" id="KW-0406">Ion transport</keyword>
<feature type="transmembrane region" description="Helical" evidence="9">
    <location>
        <begin position="120"/>
        <end position="144"/>
    </location>
</feature>
<evidence type="ECO:0000259" key="10">
    <source>
        <dbReference type="Pfam" id="PF07885"/>
    </source>
</evidence>
<evidence type="ECO:0000256" key="9">
    <source>
        <dbReference type="SAM" id="Phobius"/>
    </source>
</evidence>
<comment type="similarity">
    <text evidence="8">Belongs to the two pore domain potassium channel (TC 1.A.1.8) family.</text>
</comment>
<keyword evidence="7 8" id="KW-0407">Ion channel</keyword>
<dbReference type="InterPro" id="IPR013099">
    <property type="entry name" value="K_chnl_dom"/>
</dbReference>
<dbReference type="InterPro" id="IPR003280">
    <property type="entry name" value="2pore_dom_K_chnl"/>
</dbReference>
<keyword evidence="2 8" id="KW-0813">Transport</keyword>
<dbReference type="SUPFAM" id="SSF81324">
    <property type="entry name" value="Voltage-gated potassium channels"/>
    <property type="match status" value="2"/>
</dbReference>
<dbReference type="GO" id="GO:0015271">
    <property type="term" value="F:outward rectifier potassium channel activity"/>
    <property type="evidence" value="ECO:0007669"/>
    <property type="project" value="TreeGrafter"/>
</dbReference>
<dbReference type="PANTHER" id="PTHR11003:SF337">
    <property type="entry name" value="POTASSIUM CHANNEL DOMAIN-CONTAINING PROTEIN"/>
    <property type="match status" value="1"/>
</dbReference>
<comment type="subcellular location">
    <subcellularLocation>
        <location evidence="1">Membrane</location>
        <topology evidence="1">Multi-pass membrane protein</topology>
    </subcellularLocation>
</comment>
<evidence type="ECO:0000256" key="5">
    <source>
        <dbReference type="ARBA" id="ARBA00023065"/>
    </source>
</evidence>
<evidence type="ECO:0000256" key="3">
    <source>
        <dbReference type="ARBA" id="ARBA00022692"/>
    </source>
</evidence>
<dbReference type="AlphaFoldDB" id="A0A2R4KRM6"/>
<keyword evidence="6 9" id="KW-0472">Membrane</keyword>
<feature type="transmembrane region" description="Helical" evidence="9">
    <location>
        <begin position="176"/>
        <end position="195"/>
    </location>
</feature>
<feature type="transmembrane region" description="Helical" evidence="9">
    <location>
        <begin position="27"/>
        <end position="47"/>
    </location>
</feature>
<reference evidence="11" key="1">
    <citation type="submission" date="2017-04" db="EMBL/GenBank/DDBJ databases">
        <authorList>
            <person name="Afonso C.L."/>
            <person name="Miller P.J."/>
            <person name="Scott M.A."/>
            <person name="Spackman E."/>
            <person name="Goraichik I."/>
            <person name="Dimitrov K.M."/>
            <person name="Suarez D.L."/>
            <person name="Swayne D.E."/>
        </authorList>
    </citation>
    <scope>NUCLEOTIDE SEQUENCE</scope>
</reference>
<dbReference type="PANTHER" id="PTHR11003">
    <property type="entry name" value="POTASSIUM CHANNEL, SUBFAMILY K"/>
    <property type="match status" value="1"/>
</dbReference>
<sequence>MCISNEYAVHLIRTAKRIYHKYGLGHIILFSCYIGFLLFSASIFFIIESTYSNSVRNQWQHKLSDQRNRFITEDLLPQIFNNTRLLVFIHDDKSQYLMGVVNEKLTHYEKKLKIRPPMPTLPCTFTNSLLFVCSTITTIGYGYIYPVTRAGRYLSICCALFGIPFTILIIKDLAYLLAKILNYPCVLLAYLWHLFRYCTLQPVDETELLRRIHGEKAEPRSDFRLNTMDRLLDIPVVVAIMALIGWTTVGCIIVHIHLPQVESSLAFYFIFNSLTTIGVGDVDPGDLNHQTGSSLITLMIQNCASTSTDLFDRVYWLPGRLYMRLPTHSSRQTTANIDIASFDSYDDELNNISDCPLNHYVTLGVLQTDDKCPLIGAIRKEHAYIDADTQTIPGELPMLQRHRHIPSPDALIIQKPFTSRDDVNDLIVETYGGRPPRIITRVNK</sequence>
<dbReference type="PRINTS" id="PR01333">
    <property type="entry name" value="2POREKCHANEL"/>
</dbReference>
<evidence type="ECO:0000256" key="6">
    <source>
        <dbReference type="ARBA" id="ARBA00023136"/>
    </source>
</evidence>
<evidence type="ECO:0000256" key="1">
    <source>
        <dbReference type="ARBA" id="ARBA00004141"/>
    </source>
</evidence>
<keyword evidence="3 8" id="KW-0812">Transmembrane</keyword>
<dbReference type="Gene3D" id="1.10.287.70">
    <property type="match status" value="1"/>
</dbReference>
<keyword evidence="4 9" id="KW-1133">Transmembrane helix</keyword>
<organism evidence="11">
    <name type="scientific">Anisakis simplex</name>
    <name type="common">Herring worm</name>
    <dbReference type="NCBI Taxonomy" id="6269"/>
    <lineage>
        <taxon>Eukaryota</taxon>
        <taxon>Metazoa</taxon>
        <taxon>Ecdysozoa</taxon>
        <taxon>Nematoda</taxon>
        <taxon>Chromadorea</taxon>
        <taxon>Rhabditida</taxon>
        <taxon>Spirurina</taxon>
        <taxon>Ascaridomorpha</taxon>
        <taxon>Ascaridoidea</taxon>
        <taxon>Anisakidae</taxon>
        <taxon>Anisakis</taxon>
        <taxon>Anisakis simplex complex</taxon>
    </lineage>
</organism>
<evidence type="ECO:0000256" key="8">
    <source>
        <dbReference type="RuleBase" id="RU003857"/>
    </source>
</evidence>
<dbReference type="Pfam" id="PF07885">
    <property type="entry name" value="Ion_trans_2"/>
    <property type="match status" value="1"/>
</dbReference>
<evidence type="ECO:0000256" key="7">
    <source>
        <dbReference type="ARBA" id="ARBA00023303"/>
    </source>
</evidence>
<dbReference type="GO" id="GO:0030322">
    <property type="term" value="P:stabilization of membrane potential"/>
    <property type="evidence" value="ECO:0007669"/>
    <property type="project" value="TreeGrafter"/>
</dbReference>